<evidence type="ECO:0000313" key="4">
    <source>
        <dbReference type="Proteomes" id="UP001597307"/>
    </source>
</evidence>
<name>A0ABW4Q5W7_9MICC</name>
<dbReference type="Pfam" id="PF05130">
    <property type="entry name" value="FlgN"/>
    <property type="match status" value="1"/>
</dbReference>
<keyword evidence="1" id="KW-1005">Bacterial flagellum biogenesis</keyword>
<evidence type="ECO:0000256" key="1">
    <source>
        <dbReference type="ARBA" id="ARBA00022795"/>
    </source>
</evidence>
<evidence type="ECO:0000313" key="3">
    <source>
        <dbReference type="EMBL" id="MFD1845709.1"/>
    </source>
</evidence>
<reference evidence="4" key="1">
    <citation type="journal article" date="2019" name="Int. J. Syst. Evol. Microbiol.">
        <title>The Global Catalogue of Microorganisms (GCM) 10K type strain sequencing project: providing services to taxonomists for standard genome sequencing and annotation.</title>
        <authorList>
            <consortium name="The Broad Institute Genomics Platform"/>
            <consortium name="The Broad Institute Genome Sequencing Center for Infectious Disease"/>
            <person name="Wu L."/>
            <person name="Ma J."/>
        </authorList>
    </citation>
    <scope>NUCLEOTIDE SEQUENCE [LARGE SCALE GENOMIC DNA]</scope>
    <source>
        <strain evidence="4">JCM 11496</strain>
    </source>
</reference>
<sequence length="161" mass="17827">MGAHELSALLWQERELLEMLVFKLEEEQLLLTTGKTRWLQHATREVESVLERLRSAGLARTVEVASLSGDWGTAADATLRELAAQAPDGPWGDILSSHLAAMTELTVEIRTLRDANQQFLRAAARSTQETLSRLNPDAGLYDSRGTSDTPSDNAHLFDKDL</sequence>
<dbReference type="InterPro" id="IPR036679">
    <property type="entry name" value="FlgN-like_sf"/>
</dbReference>
<dbReference type="Gene3D" id="1.20.58.300">
    <property type="entry name" value="FlgN-like"/>
    <property type="match status" value="1"/>
</dbReference>
<evidence type="ECO:0000256" key="2">
    <source>
        <dbReference type="SAM" id="MobiDB-lite"/>
    </source>
</evidence>
<accession>A0ABW4Q5W7</accession>
<dbReference type="SUPFAM" id="SSF140566">
    <property type="entry name" value="FlgN-like"/>
    <property type="match status" value="1"/>
</dbReference>
<comment type="caution">
    <text evidence="3">The sequence shown here is derived from an EMBL/GenBank/DDBJ whole genome shotgun (WGS) entry which is preliminary data.</text>
</comment>
<keyword evidence="3" id="KW-0282">Flagellum</keyword>
<dbReference type="EMBL" id="JBHUGA010000008">
    <property type="protein sequence ID" value="MFD1845709.1"/>
    <property type="molecule type" value="Genomic_DNA"/>
</dbReference>
<feature type="region of interest" description="Disordered" evidence="2">
    <location>
        <begin position="126"/>
        <end position="161"/>
    </location>
</feature>
<dbReference type="InterPro" id="IPR007809">
    <property type="entry name" value="FlgN-like"/>
</dbReference>
<keyword evidence="3" id="KW-0966">Cell projection</keyword>
<gene>
    <name evidence="3" type="ORF">ACFSFX_03750</name>
</gene>
<proteinExistence type="predicted"/>
<dbReference type="RefSeq" id="WP_343877435.1">
    <property type="nucleotide sequence ID" value="NZ_BAAAIJ010000005.1"/>
</dbReference>
<keyword evidence="3" id="KW-0969">Cilium</keyword>
<organism evidence="3 4">
    <name type="scientific">Arthrobacter flavus</name>
    <dbReference type="NCBI Taxonomy" id="95172"/>
    <lineage>
        <taxon>Bacteria</taxon>
        <taxon>Bacillati</taxon>
        <taxon>Actinomycetota</taxon>
        <taxon>Actinomycetes</taxon>
        <taxon>Micrococcales</taxon>
        <taxon>Micrococcaceae</taxon>
        <taxon>Arthrobacter</taxon>
    </lineage>
</organism>
<protein>
    <submittedName>
        <fullName evidence="3">Flagellar protein FlgN</fullName>
    </submittedName>
</protein>
<dbReference type="Proteomes" id="UP001597307">
    <property type="component" value="Unassembled WGS sequence"/>
</dbReference>
<keyword evidence="4" id="KW-1185">Reference proteome</keyword>